<gene>
    <name evidence="1" type="ORF">EZE20_12085</name>
</gene>
<sequence length="174" mass="20356">MENAGLILTEELKRSIYSERTFVAGQLEVHFRMGMRGYGRFKDMRKLSFANFPKVDALVEFVEAVGVEKFINNESVTISGKDVTLFVPGYYINTKRRAVPTAERAKTRIAYAIGRSMQQMNTLKRSKNPFYNLNKADIYNDIAKYLMEKLPPEMMQALKDYYEKPFYEKDEWWG</sequence>
<dbReference type="RefSeq" id="WP_207104703.1">
    <property type="nucleotide sequence ID" value="NZ_SMJU01000007.1"/>
</dbReference>
<proteinExistence type="predicted"/>
<evidence type="ECO:0000313" key="2">
    <source>
        <dbReference type="Proteomes" id="UP000295706"/>
    </source>
</evidence>
<dbReference type="AlphaFoldDB" id="A0A4R4KCJ5"/>
<reference evidence="1 2" key="1">
    <citation type="submission" date="2019-02" db="EMBL/GenBank/DDBJ databases">
        <title>Arundinibacter roseus gen. nov., sp. nov., a new member of the family Cytophagaceae.</title>
        <authorList>
            <person name="Szuroczki S."/>
            <person name="Khayer B."/>
            <person name="Sproer C."/>
            <person name="Toumi M."/>
            <person name="Szabo A."/>
            <person name="Felfoldi T."/>
            <person name="Schumann P."/>
            <person name="Toth E."/>
        </authorList>
    </citation>
    <scope>NUCLEOTIDE SEQUENCE [LARGE SCALE GENOMIC DNA]</scope>
    <source>
        <strain evidence="1 2">DMA-k-7a</strain>
    </source>
</reference>
<organism evidence="1 2">
    <name type="scientific">Arundinibacter roseus</name>
    <dbReference type="NCBI Taxonomy" id="2070510"/>
    <lineage>
        <taxon>Bacteria</taxon>
        <taxon>Pseudomonadati</taxon>
        <taxon>Bacteroidota</taxon>
        <taxon>Cytophagia</taxon>
        <taxon>Cytophagales</taxon>
        <taxon>Spirosomataceae</taxon>
        <taxon>Arundinibacter</taxon>
    </lineage>
</organism>
<dbReference type="EMBL" id="SMJU01000007">
    <property type="protein sequence ID" value="TDB64416.1"/>
    <property type="molecule type" value="Genomic_DNA"/>
</dbReference>
<keyword evidence="2" id="KW-1185">Reference proteome</keyword>
<protein>
    <submittedName>
        <fullName evidence="1">Uncharacterized protein</fullName>
    </submittedName>
</protein>
<comment type="caution">
    <text evidence="1">The sequence shown here is derived from an EMBL/GenBank/DDBJ whole genome shotgun (WGS) entry which is preliminary data.</text>
</comment>
<dbReference type="Proteomes" id="UP000295706">
    <property type="component" value="Unassembled WGS sequence"/>
</dbReference>
<evidence type="ECO:0000313" key="1">
    <source>
        <dbReference type="EMBL" id="TDB64416.1"/>
    </source>
</evidence>
<name>A0A4R4KCJ5_9BACT</name>
<accession>A0A4R4KCJ5</accession>